<reference evidence="3 4" key="1">
    <citation type="submission" date="2019-06" db="EMBL/GenBank/DDBJ databases">
        <title>Whole genome shotgun sequence of Glutamicibacter nicotianae NBRC 14234.</title>
        <authorList>
            <person name="Hosoyama A."/>
            <person name="Uohara A."/>
            <person name="Ohji S."/>
            <person name="Ichikawa N."/>
        </authorList>
    </citation>
    <scope>NUCLEOTIDE SEQUENCE [LARGE SCALE GENOMIC DNA]</scope>
    <source>
        <strain evidence="3 4">NBRC 14234</strain>
    </source>
</reference>
<evidence type="ECO:0000259" key="2">
    <source>
        <dbReference type="Pfam" id="PF10145"/>
    </source>
</evidence>
<accession>A0ABQ0RMH3</accession>
<dbReference type="PANTHER" id="PTHR37813">
    <property type="entry name" value="FELS-2 PROPHAGE PROTEIN"/>
    <property type="match status" value="1"/>
</dbReference>
<dbReference type="Proteomes" id="UP000316242">
    <property type="component" value="Unassembled WGS sequence"/>
</dbReference>
<evidence type="ECO:0000313" key="3">
    <source>
        <dbReference type="EMBL" id="GEC12735.1"/>
    </source>
</evidence>
<keyword evidence="1" id="KW-1188">Viral release from host cell</keyword>
<organism evidence="3 4">
    <name type="scientific">Glutamicibacter nicotianae</name>
    <name type="common">Arthrobacter nicotianae</name>
    <dbReference type="NCBI Taxonomy" id="37929"/>
    <lineage>
        <taxon>Bacteria</taxon>
        <taxon>Bacillati</taxon>
        <taxon>Actinomycetota</taxon>
        <taxon>Actinomycetes</taxon>
        <taxon>Micrococcales</taxon>
        <taxon>Micrococcaceae</taxon>
        <taxon>Glutamicibacter</taxon>
    </lineage>
</organism>
<evidence type="ECO:0000256" key="1">
    <source>
        <dbReference type="ARBA" id="ARBA00022612"/>
    </source>
</evidence>
<comment type="caution">
    <text evidence="3">The sequence shown here is derived from an EMBL/GenBank/DDBJ whole genome shotgun (WGS) entry which is preliminary data.</text>
</comment>
<sequence>MAERRVSARLEATVSNFIKGFKDAKKSVEDLTQSTQNANKATQENARFSEEAAKKIKLVADADQKAAKAAGLLYNANGQLVNSNGKIVSSSQAAAHGVDAFSDAVYLANVEAQEAAAATEAAVAKQAEAYQTLAPAVTIAGGALTLAFGKMLHTYADFDKSMSEVQAATHETAGNMDLLREAAVGAGADTAFSASEAAGGIKELAKAGVDTQAIINGGLTGALSLAATDNIEVAKAAEIAASAMTQFKLSGEEVPHIADLLAAGAGKAQGGVEDLGMALNQSGLVANGVGLTIEETTGALTAFAAAGLTGSDSGTSFKTMLQSLTPNSKQAAELMDELGISAYDAQGQFVGMSEYAGILQGALKDMSDEQRQATLKTIFGSDAVRAANVLYEEGAEGIQKWEDAVNDAGYAAETAAAMQDNLAGDLEKLGGAFDTVFLQAGSGANDVLRGLVQTAESFIDAVGTIPEPVLSIGGILTGIVGGGALAGGALVTMVPKVKETVDAFKDLRSSGSKVPGVLGKVGKAAGIAAIALGTFELAAQIAGTGLDELGDSADYIEKLTNGAPSVEALTKRLNDLSSASGNGGAGIVGIGQAIETLNQPGGLKALDWVASLGGILDSDAKLASKAVGEYDTALKQLLDSGAEAEAFKGFQVAAQQGADYGQTLEEVAGQFPEFIGGLQGQADAAGVTIEKQELLNWALTGTKPAALEAAQGADVAQTALEEVGVTAEGTVDDIKKFLDVLFEAGIITRDQNAAYRDYQAAIDEVGESITKNGQTLDVTTEKGRANQAAFEGLAQSGEDYFRALAEGDASEKELQGSLQSTYESLINAAGQFGITGEAADKMAREVMGIPEDVKVESWMSEAARLEAEKTKAAVDEVDGKTAHVWITTHENSIYSETHVSTGRGGTGGQTKATGGAIFGPGSGTSDDVPIWASNGEHMLTAKEVQLMGGHDAVYQFRASLQAGSIRGHATGGEIGGIPVGIPTASVMQSTVATAVPAGSSLPEISIQINGATDATRVAREVTDAISYKLAKVGMRIG</sequence>
<dbReference type="NCBIfam" id="TIGR01760">
    <property type="entry name" value="tape_meas_TP901"/>
    <property type="match status" value="1"/>
</dbReference>
<gene>
    <name evidence="3" type="ORF">ANI01nite_19380</name>
</gene>
<evidence type="ECO:0000313" key="4">
    <source>
        <dbReference type="Proteomes" id="UP000316242"/>
    </source>
</evidence>
<protein>
    <recommendedName>
        <fullName evidence="2">Phage tail tape measure protein domain-containing protein</fullName>
    </recommendedName>
</protein>
<dbReference type="InterPro" id="IPR010090">
    <property type="entry name" value="Phage_tape_meas"/>
</dbReference>
<dbReference type="RefSeq" id="WP_141357686.1">
    <property type="nucleotide sequence ID" value="NZ_BAAAWM010000001.1"/>
</dbReference>
<keyword evidence="4" id="KW-1185">Reference proteome</keyword>
<proteinExistence type="predicted"/>
<name>A0ABQ0RMH3_GLUNI</name>
<dbReference type="EMBL" id="BJNE01000007">
    <property type="protein sequence ID" value="GEC12735.1"/>
    <property type="molecule type" value="Genomic_DNA"/>
</dbReference>
<dbReference type="PANTHER" id="PTHR37813:SF1">
    <property type="entry name" value="FELS-2 PROPHAGE PROTEIN"/>
    <property type="match status" value="1"/>
</dbReference>
<feature type="domain" description="Phage tail tape measure protein" evidence="2">
    <location>
        <begin position="181"/>
        <end position="380"/>
    </location>
</feature>
<dbReference type="Pfam" id="PF10145">
    <property type="entry name" value="PhageMin_Tail"/>
    <property type="match status" value="1"/>
</dbReference>